<sequence length="238" mass="26091">MKGNYQMKLKFIHKAKRIFITISSLSIIAAISIAVASSASAATHFTSYTPKIKYNNGNIDYCYYVDGSKNVNLTAGKYFVNGKSSCSAHSVISPEASTATCGCFDGCYQCYGFAAFVYKGVFTKNLSESKCNDFGWGSDNNDYLFLTARNLKIMISDLPVGTHLRVRTSNNNNHSIVLAGKTDTTITVYDANGCGSNSSLLEAGSSNYSGHCQINKQVFTYKNFAKRYPRLDYMHKGA</sequence>
<evidence type="ECO:0000256" key="1">
    <source>
        <dbReference type="SAM" id="SignalP"/>
    </source>
</evidence>
<evidence type="ECO:0000313" key="3">
    <source>
        <dbReference type="Proteomes" id="UP000005326"/>
    </source>
</evidence>
<evidence type="ECO:0008006" key="4">
    <source>
        <dbReference type="Google" id="ProtNLM"/>
    </source>
</evidence>
<gene>
    <name evidence="2" type="ORF">EUBSIR_02142</name>
</gene>
<keyword evidence="1" id="KW-0732">Signal</keyword>
<name>B0MQM5_9FIRM</name>
<comment type="caution">
    <text evidence="2">The sequence shown here is derived from an EMBL/GenBank/DDBJ whole genome shotgun (WGS) entry which is preliminary data.</text>
</comment>
<reference evidence="2" key="1">
    <citation type="submission" date="2007-10" db="EMBL/GenBank/DDBJ databases">
        <authorList>
            <person name="Fulton L."/>
            <person name="Clifton S."/>
            <person name="Fulton B."/>
            <person name="Xu J."/>
            <person name="Minx P."/>
            <person name="Pepin K.H."/>
            <person name="Johnson M."/>
            <person name="Thiruvilangam P."/>
            <person name="Bhonagiri V."/>
            <person name="Nash W.E."/>
            <person name="Mardis E.R."/>
            <person name="Wilson R.K."/>
        </authorList>
    </citation>
    <scope>NUCLEOTIDE SEQUENCE [LARGE SCALE GENOMIC DNA]</scope>
    <source>
        <strain evidence="2">DSM 15702</strain>
    </source>
</reference>
<keyword evidence="3" id="KW-1185">Reference proteome</keyword>
<dbReference type="AlphaFoldDB" id="B0MQM5"/>
<feature type="signal peptide" evidence="1">
    <location>
        <begin position="1"/>
        <end position="41"/>
    </location>
</feature>
<protein>
    <recommendedName>
        <fullName evidence="4">NlpC/P60 domain-containing protein</fullName>
    </recommendedName>
</protein>
<organism evidence="2 3">
    <name type="scientific">[Eubacterium] siraeum DSM 15702</name>
    <dbReference type="NCBI Taxonomy" id="428128"/>
    <lineage>
        <taxon>Bacteria</taxon>
        <taxon>Bacillati</taxon>
        <taxon>Bacillota</taxon>
        <taxon>Clostridia</taxon>
        <taxon>Eubacteriales</taxon>
        <taxon>Oscillospiraceae</taxon>
        <taxon>Oscillospiraceae incertae sedis</taxon>
    </lineage>
</organism>
<accession>B0MQM5</accession>
<proteinExistence type="predicted"/>
<reference evidence="2" key="2">
    <citation type="submission" date="2014-06" db="EMBL/GenBank/DDBJ databases">
        <title>Draft genome sequence of Eubacterium siraeum (DSM 15702).</title>
        <authorList>
            <person name="Sudarsanam P."/>
            <person name="Ley R."/>
            <person name="Guruge J."/>
            <person name="Turnbaugh P.J."/>
            <person name="Mahowald M."/>
            <person name="Liep D."/>
            <person name="Gordon J."/>
        </authorList>
    </citation>
    <scope>NUCLEOTIDE SEQUENCE</scope>
    <source>
        <strain evidence="2">DSM 15702</strain>
    </source>
</reference>
<dbReference type="EMBL" id="ABCA03000052">
    <property type="protein sequence ID" value="EDS00001.1"/>
    <property type="molecule type" value="Genomic_DNA"/>
</dbReference>
<feature type="chain" id="PRO_5002752554" description="NlpC/P60 domain-containing protein" evidence="1">
    <location>
        <begin position="42"/>
        <end position="238"/>
    </location>
</feature>
<evidence type="ECO:0000313" key="2">
    <source>
        <dbReference type="EMBL" id="EDS00001.1"/>
    </source>
</evidence>
<dbReference type="Proteomes" id="UP000005326">
    <property type="component" value="Unassembled WGS sequence"/>
</dbReference>